<dbReference type="InterPro" id="IPR018247">
    <property type="entry name" value="EF_Hand_1_Ca_BS"/>
</dbReference>
<dbReference type="AlphaFoldDB" id="A0A817KPN4"/>
<keyword evidence="1" id="KW-0479">Metal-binding</keyword>
<dbReference type="Pfam" id="PF13499">
    <property type="entry name" value="EF-hand_7"/>
    <property type="match status" value="1"/>
</dbReference>
<evidence type="ECO:0000256" key="1">
    <source>
        <dbReference type="ARBA" id="ARBA00022723"/>
    </source>
</evidence>
<evidence type="ECO:0000313" key="6">
    <source>
        <dbReference type="Proteomes" id="UP000663825"/>
    </source>
</evidence>
<feature type="domain" description="EF-hand" evidence="4">
    <location>
        <begin position="142"/>
        <end position="177"/>
    </location>
</feature>
<evidence type="ECO:0000256" key="3">
    <source>
        <dbReference type="ARBA" id="ARBA00022837"/>
    </source>
</evidence>
<keyword evidence="3" id="KW-0106">Calcium</keyword>
<dbReference type="GO" id="GO:0005509">
    <property type="term" value="F:calcium ion binding"/>
    <property type="evidence" value="ECO:0007669"/>
    <property type="project" value="InterPro"/>
</dbReference>
<comment type="caution">
    <text evidence="5">The sequence shown here is derived from an EMBL/GenBank/DDBJ whole genome shotgun (WGS) entry which is preliminary data.</text>
</comment>
<protein>
    <recommendedName>
        <fullName evidence="4">EF-hand domain-containing protein</fullName>
    </recommendedName>
</protein>
<accession>A0A817KPN4</accession>
<dbReference type="PANTHER" id="PTHR23055">
    <property type="entry name" value="CALCIUM BINDING PROTEINS"/>
    <property type="match status" value="1"/>
</dbReference>
<proteinExistence type="predicted"/>
<dbReference type="Proteomes" id="UP000663825">
    <property type="component" value="Unassembled WGS sequence"/>
</dbReference>
<dbReference type="PRINTS" id="PR00450">
    <property type="entry name" value="RECOVERIN"/>
</dbReference>
<dbReference type="OrthoDB" id="191686at2759"/>
<feature type="domain" description="EF-hand" evidence="4">
    <location>
        <begin position="192"/>
        <end position="227"/>
    </location>
</feature>
<dbReference type="InterPro" id="IPR028846">
    <property type="entry name" value="Recoverin"/>
</dbReference>
<reference evidence="5" key="1">
    <citation type="submission" date="2021-02" db="EMBL/GenBank/DDBJ databases">
        <authorList>
            <person name="Nowell W R."/>
        </authorList>
    </citation>
    <scope>NUCLEOTIDE SEQUENCE</scope>
</reference>
<dbReference type="Gene3D" id="1.10.238.10">
    <property type="entry name" value="EF-hand"/>
    <property type="match status" value="1"/>
</dbReference>
<dbReference type="SUPFAM" id="SSF47473">
    <property type="entry name" value="EF-hand"/>
    <property type="match status" value="1"/>
</dbReference>
<dbReference type="PANTHER" id="PTHR23055:SF167">
    <property type="entry name" value="EF-HAND DOMAIN-CONTAINING PROTEIN"/>
    <property type="match status" value="1"/>
</dbReference>
<keyword evidence="2" id="KW-0677">Repeat</keyword>
<gene>
    <name evidence="5" type="ORF">TIS948_LOCUS1106</name>
</gene>
<evidence type="ECO:0000256" key="2">
    <source>
        <dbReference type="ARBA" id="ARBA00022737"/>
    </source>
</evidence>
<dbReference type="PROSITE" id="PS50222">
    <property type="entry name" value="EF_HAND_2"/>
    <property type="match status" value="2"/>
</dbReference>
<evidence type="ECO:0000313" key="5">
    <source>
        <dbReference type="EMBL" id="CAF2993877.1"/>
    </source>
</evidence>
<dbReference type="PROSITE" id="PS00018">
    <property type="entry name" value="EF_HAND_1"/>
    <property type="match status" value="1"/>
</dbReference>
<evidence type="ECO:0000259" key="4">
    <source>
        <dbReference type="PROSITE" id="PS50222"/>
    </source>
</evidence>
<dbReference type="InterPro" id="IPR002048">
    <property type="entry name" value="EF_hand_dom"/>
</dbReference>
<sequence>MWHAVETSIQTANKTHQVGTSFKKKEELVCINICIHIKKKTFIENATPSHPISRPACSVAELMKRTKFSKDQIRHLYRRFKQDSPSGQVNREQFAIIFATLFPTGESYRYSLYVFQNIDRLNTNIIRFEDMLATFSLLVYGSMKDRLGWIFDLYDLNKDGILTRPELFQLIASIFQLIIPIRKLDYRPTLNTIEERTDRLFRAWDVHDKGSINKEDFLQYCLQNEAIIRSMDKLKSEICL</sequence>
<dbReference type="InterPro" id="IPR011992">
    <property type="entry name" value="EF-hand-dom_pair"/>
</dbReference>
<organism evidence="5 6">
    <name type="scientific">Rotaria socialis</name>
    <dbReference type="NCBI Taxonomy" id="392032"/>
    <lineage>
        <taxon>Eukaryota</taxon>
        <taxon>Metazoa</taxon>
        <taxon>Spiralia</taxon>
        <taxon>Gnathifera</taxon>
        <taxon>Rotifera</taxon>
        <taxon>Eurotatoria</taxon>
        <taxon>Bdelloidea</taxon>
        <taxon>Philodinida</taxon>
        <taxon>Philodinidae</taxon>
        <taxon>Rotaria</taxon>
    </lineage>
</organism>
<name>A0A817KPN4_9BILA</name>
<dbReference type="EMBL" id="CAJNXB010000032">
    <property type="protein sequence ID" value="CAF2993877.1"/>
    <property type="molecule type" value="Genomic_DNA"/>
</dbReference>